<evidence type="ECO:0000313" key="6">
    <source>
        <dbReference type="Proteomes" id="UP000324209"/>
    </source>
</evidence>
<evidence type="ECO:0000313" key="5">
    <source>
        <dbReference type="EMBL" id="QEN07056.1"/>
    </source>
</evidence>
<dbReference type="PANTHER" id="PTHR22604">
    <property type="entry name" value="OXIDOREDUCTASES"/>
    <property type="match status" value="1"/>
</dbReference>
<evidence type="ECO:0000256" key="2">
    <source>
        <dbReference type="ARBA" id="ARBA00023002"/>
    </source>
</evidence>
<dbReference type="InterPro" id="IPR050984">
    <property type="entry name" value="Gfo/Idh/MocA_domain"/>
</dbReference>
<keyword evidence="2" id="KW-0560">Oxidoreductase</keyword>
<comment type="similarity">
    <text evidence="1">Belongs to the Gfo/Idh/MocA family.</text>
</comment>
<dbReference type="SUPFAM" id="SSF51735">
    <property type="entry name" value="NAD(P)-binding Rossmann-fold domains"/>
    <property type="match status" value="1"/>
</dbReference>
<dbReference type="EMBL" id="CP036150">
    <property type="protein sequence ID" value="QEN07056.1"/>
    <property type="molecule type" value="Genomic_DNA"/>
</dbReference>
<dbReference type="Pfam" id="PF01408">
    <property type="entry name" value="GFO_IDH_MocA"/>
    <property type="match status" value="1"/>
</dbReference>
<dbReference type="GO" id="GO:0000166">
    <property type="term" value="F:nucleotide binding"/>
    <property type="evidence" value="ECO:0007669"/>
    <property type="project" value="InterPro"/>
</dbReference>
<dbReference type="InterPro" id="IPR055170">
    <property type="entry name" value="GFO_IDH_MocA-like_dom"/>
</dbReference>
<feature type="domain" description="GFO/IDH/MocA-like oxidoreductase" evidence="4">
    <location>
        <begin position="132"/>
        <end position="248"/>
    </location>
</feature>
<evidence type="ECO:0000259" key="3">
    <source>
        <dbReference type="Pfam" id="PF01408"/>
    </source>
</evidence>
<feature type="domain" description="Gfo/Idh/MocA-like oxidoreductase N-terminal" evidence="3">
    <location>
        <begin position="6"/>
        <end position="123"/>
    </location>
</feature>
<dbReference type="RefSeq" id="WP_149485138.1">
    <property type="nucleotide sequence ID" value="NZ_CP036150.1"/>
</dbReference>
<dbReference type="SUPFAM" id="SSF55347">
    <property type="entry name" value="Glyceraldehyde-3-phosphate dehydrogenase-like, C-terminal domain"/>
    <property type="match status" value="1"/>
</dbReference>
<name>A0A5C1QKK8_9SPIO</name>
<dbReference type="Gene3D" id="3.40.50.720">
    <property type="entry name" value="NAD(P)-binding Rossmann-like Domain"/>
    <property type="match status" value="1"/>
</dbReference>
<gene>
    <name evidence="5" type="ORF">EXM22_03295</name>
</gene>
<dbReference type="InterPro" id="IPR036291">
    <property type="entry name" value="NAD(P)-bd_dom_sf"/>
</dbReference>
<dbReference type="InterPro" id="IPR000683">
    <property type="entry name" value="Gfo/Idh/MocA-like_OxRdtase_N"/>
</dbReference>
<evidence type="ECO:0000259" key="4">
    <source>
        <dbReference type="Pfam" id="PF22725"/>
    </source>
</evidence>
<keyword evidence="6" id="KW-1185">Reference proteome</keyword>
<reference evidence="5 6" key="1">
    <citation type="submission" date="2019-02" db="EMBL/GenBank/DDBJ databases">
        <title>Complete Genome Sequence and Methylome Analysis of free living Spirochaetas.</title>
        <authorList>
            <person name="Fomenkov A."/>
            <person name="Dubinina G."/>
            <person name="Leshcheva N."/>
            <person name="Mikheeva N."/>
            <person name="Grabovich M."/>
            <person name="Vincze T."/>
            <person name="Roberts R.J."/>
        </authorList>
    </citation>
    <scope>NUCLEOTIDE SEQUENCE [LARGE SCALE GENOMIC DNA]</scope>
    <source>
        <strain evidence="5 6">K2</strain>
    </source>
</reference>
<dbReference type="AlphaFoldDB" id="A0A5C1QKK8"/>
<organism evidence="5 6">
    <name type="scientific">Oceanispirochaeta crateris</name>
    <dbReference type="NCBI Taxonomy" id="2518645"/>
    <lineage>
        <taxon>Bacteria</taxon>
        <taxon>Pseudomonadati</taxon>
        <taxon>Spirochaetota</taxon>
        <taxon>Spirochaetia</taxon>
        <taxon>Spirochaetales</taxon>
        <taxon>Spirochaetaceae</taxon>
        <taxon>Oceanispirochaeta</taxon>
    </lineage>
</organism>
<dbReference type="GO" id="GO:0016491">
    <property type="term" value="F:oxidoreductase activity"/>
    <property type="evidence" value="ECO:0007669"/>
    <property type="project" value="UniProtKB-KW"/>
</dbReference>
<evidence type="ECO:0000256" key="1">
    <source>
        <dbReference type="ARBA" id="ARBA00010928"/>
    </source>
</evidence>
<proteinExistence type="inferred from homology"/>
<accession>A0A5C1QKK8</accession>
<dbReference type="Pfam" id="PF22725">
    <property type="entry name" value="GFO_IDH_MocA_C3"/>
    <property type="match status" value="1"/>
</dbReference>
<sequence length="333" mass="37590">MNKLKWGVLSTANIGLEKVLPAIQKSENGVVYAIASRNDRTARDAASHLSIPVSYSSYQDLLDDPEVEAIYNPLPNHLHIEWTIKAMEAGKHVLCEKPLALKREDLLRLMKLRDRTGLTVSEAFMVRYHPQWLTARETVQEGHIGKLKNVQGFFSYFNDDKNNIRNIKEAGGGGIWDIGCYPVTTSRLIFDEEPLRVASILEYDPETGIDRMGTVMMEFPSGQASFSCSTQLVPYQKMHIFGTKGHLEVEIPFNAPPDKACRVFTSQGELYSKDYTPMDFPVCDQYTLQAESFVRTVRGEQVNHVPLEDALKNLKVLEAIFKAGKSGMWEDVE</sequence>
<dbReference type="Proteomes" id="UP000324209">
    <property type="component" value="Chromosome"/>
</dbReference>
<protein>
    <submittedName>
        <fullName evidence="5">Gfo/Idh/MocA family oxidoreductase</fullName>
    </submittedName>
</protein>
<dbReference type="KEGG" id="ock:EXM22_03295"/>
<dbReference type="Gene3D" id="3.30.360.10">
    <property type="entry name" value="Dihydrodipicolinate Reductase, domain 2"/>
    <property type="match status" value="1"/>
</dbReference>
<dbReference type="OrthoDB" id="9783105at2"/>
<dbReference type="PANTHER" id="PTHR22604:SF105">
    <property type="entry name" value="TRANS-1,2-DIHYDROBENZENE-1,2-DIOL DEHYDROGENASE"/>
    <property type="match status" value="1"/>
</dbReference>